<feature type="transmembrane region" description="Helical" evidence="1">
    <location>
        <begin position="16"/>
        <end position="39"/>
    </location>
</feature>
<dbReference type="EMBL" id="RKHO01000001">
    <property type="protein sequence ID" value="ROR91122.1"/>
    <property type="molecule type" value="Genomic_DNA"/>
</dbReference>
<dbReference type="InterPro" id="IPR049978">
    <property type="entry name" value="SCO6880-like"/>
</dbReference>
<evidence type="ECO:0000256" key="1">
    <source>
        <dbReference type="SAM" id="Phobius"/>
    </source>
</evidence>
<keyword evidence="3" id="KW-1185">Reference proteome</keyword>
<proteinExistence type="predicted"/>
<name>A0A3N2CUB2_9ACTN</name>
<dbReference type="OrthoDB" id="5169343at2"/>
<keyword evidence="1" id="KW-1133">Transmembrane helix</keyword>
<keyword evidence="1" id="KW-0812">Transmembrane</keyword>
<accession>A0A3N2CUB2</accession>
<dbReference type="NCBIfam" id="NF042935">
    <property type="entry name" value="SCO6880_fam"/>
    <property type="match status" value="1"/>
</dbReference>
<keyword evidence="1" id="KW-0472">Membrane</keyword>
<sequence>MSTVYGASAARDRQGWFFGLTGPQLFLVVGSAIPAWLAMAVGEWKALFGLLPLWGVSSALICIPVRGWSAAQWIGVLVRHLVARALGWSRWQSRAAVGDVDDPREADLPGVLAGVRIHDGPPFSGQLTRPALIQDRSARTWAATARITHPGVGMSDTLDRRLMGSGLAELVEAASAAGQISLIALQVRTVPDDGTRRAAWVRQHARVTEPELSAEIHHQLDAAISGAAVRTEAFVTVVVREDTIARDARRAGRGVTGRARILHGLLAEVEARLVGVIGCTEVAWLGAADLATVIRTGFEPGDAAALADASLQRDRDGVATGVATGVPVAAAGPTTASTSLRSYRHGEWLSVSTSILLPRNGAVLGALARALVPSEMGERRAITVFYRPVGQRSADRSTGRAEMSAAMAAEMRHKVGRVERARDRRASDQVRETDEKLAAGRSLVRVSSVLSVTVPASWGSQDYGRRLDATVRLCGFSPLPLDGAHDAAFAAATIPLGIGVPRQRRDR</sequence>
<feature type="transmembrane region" description="Helical" evidence="1">
    <location>
        <begin position="46"/>
        <end position="68"/>
    </location>
</feature>
<gene>
    <name evidence="2" type="ORF">EDD33_1983</name>
</gene>
<reference evidence="2 3" key="1">
    <citation type="submission" date="2018-11" db="EMBL/GenBank/DDBJ databases">
        <title>Sequencing the genomes of 1000 actinobacteria strains.</title>
        <authorList>
            <person name="Klenk H.-P."/>
        </authorList>
    </citation>
    <scope>NUCLEOTIDE SEQUENCE [LARGE SCALE GENOMIC DNA]</scope>
    <source>
        <strain evidence="2 3">DSM 12652</strain>
    </source>
</reference>
<dbReference type="RefSeq" id="WP_123390502.1">
    <property type="nucleotide sequence ID" value="NZ_RKHO01000001.1"/>
</dbReference>
<evidence type="ECO:0000313" key="2">
    <source>
        <dbReference type="EMBL" id="ROR91122.1"/>
    </source>
</evidence>
<dbReference type="AlphaFoldDB" id="A0A3N2CUB2"/>
<organism evidence="2 3">
    <name type="scientific">Nocardioides aurantiacus</name>
    <dbReference type="NCBI Taxonomy" id="86796"/>
    <lineage>
        <taxon>Bacteria</taxon>
        <taxon>Bacillati</taxon>
        <taxon>Actinomycetota</taxon>
        <taxon>Actinomycetes</taxon>
        <taxon>Propionibacteriales</taxon>
        <taxon>Nocardioidaceae</taxon>
        <taxon>Nocardioides</taxon>
    </lineage>
</organism>
<protein>
    <submittedName>
        <fullName evidence="2">Uncharacterized protein</fullName>
    </submittedName>
</protein>
<comment type="caution">
    <text evidence="2">The sequence shown here is derived from an EMBL/GenBank/DDBJ whole genome shotgun (WGS) entry which is preliminary data.</text>
</comment>
<evidence type="ECO:0000313" key="3">
    <source>
        <dbReference type="Proteomes" id="UP000281738"/>
    </source>
</evidence>
<dbReference type="Proteomes" id="UP000281738">
    <property type="component" value="Unassembled WGS sequence"/>
</dbReference>